<protein>
    <submittedName>
        <fullName evidence="1">Endonuclease Q family protein</fullName>
    </submittedName>
</protein>
<reference evidence="1 2" key="1">
    <citation type="submission" date="2021-07" db="EMBL/GenBank/DDBJ databases">
        <title>Paenibacillus radiodurans sp. nov., isolated from the southeastern edge of Tengger Desert.</title>
        <authorList>
            <person name="Zhang G."/>
        </authorList>
    </citation>
    <scope>NUCLEOTIDE SEQUENCE [LARGE SCALE GENOMIC DNA]</scope>
    <source>
        <strain evidence="1 2">CCM 7311</strain>
    </source>
</reference>
<dbReference type="PANTHER" id="PTHR40084">
    <property type="entry name" value="PHOSPHOHYDROLASE, PHP FAMILY"/>
    <property type="match status" value="1"/>
</dbReference>
<dbReference type="EMBL" id="JAHZIK010002969">
    <property type="protein sequence ID" value="MBW7461455.1"/>
    <property type="molecule type" value="Genomic_DNA"/>
</dbReference>
<dbReference type="InterPro" id="IPR010994">
    <property type="entry name" value="RuvA_2-like"/>
</dbReference>
<dbReference type="Proteomes" id="UP001519887">
    <property type="component" value="Unassembled WGS sequence"/>
</dbReference>
<proteinExistence type="predicted"/>
<keyword evidence="1" id="KW-0540">Nuclease</keyword>
<dbReference type="Gene3D" id="1.10.150.20">
    <property type="entry name" value="5' to 3' exonuclease, C-terminal subdomain"/>
    <property type="match status" value="1"/>
</dbReference>
<gene>
    <name evidence="1" type="ORF">K0U00_46105</name>
</gene>
<organism evidence="1 2">
    <name type="scientific">Paenibacillus sepulcri</name>
    <dbReference type="NCBI Taxonomy" id="359917"/>
    <lineage>
        <taxon>Bacteria</taxon>
        <taxon>Bacillati</taxon>
        <taxon>Bacillota</taxon>
        <taxon>Bacilli</taxon>
        <taxon>Bacillales</taxon>
        <taxon>Paenibacillaceae</taxon>
        <taxon>Paenibacillus</taxon>
    </lineage>
</organism>
<dbReference type="PANTHER" id="PTHR40084:SF1">
    <property type="entry name" value="PHOSPHOTRANSFERASE"/>
    <property type="match status" value="1"/>
</dbReference>
<evidence type="ECO:0000313" key="2">
    <source>
        <dbReference type="Proteomes" id="UP001519887"/>
    </source>
</evidence>
<keyword evidence="1" id="KW-0255">Endonuclease</keyword>
<accession>A0ABS7CKJ1</accession>
<name>A0ABS7CKJ1_9BACL</name>
<dbReference type="GO" id="GO:0004519">
    <property type="term" value="F:endonuclease activity"/>
    <property type="evidence" value="ECO:0007669"/>
    <property type="project" value="UniProtKB-KW"/>
</dbReference>
<feature type="non-terminal residue" evidence="1">
    <location>
        <position position="1"/>
    </location>
</feature>
<comment type="caution">
    <text evidence="1">The sequence shown here is derived from an EMBL/GenBank/DDBJ whole genome shotgun (WGS) entry which is preliminary data.</text>
</comment>
<keyword evidence="1" id="KW-0378">Hydrolase</keyword>
<keyword evidence="2" id="KW-1185">Reference proteome</keyword>
<sequence length="97" mass="10343">IEQLAAQAGREKPFVPENRPPYVYQVPLEFIPGVGKRAMDKLLARFGTEMQILHDAPITDIAETAGEAAAEVIAASRTGKLVLQAGGGGRYGRVAKP</sequence>
<evidence type="ECO:0000313" key="1">
    <source>
        <dbReference type="EMBL" id="MBW7461455.1"/>
    </source>
</evidence>
<dbReference type="SUPFAM" id="SSF47781">
    <property type="entry name" value="RuvA domain 2-like"/>
    <property type="match status" value="1"/>
</dbReference>